<dbReference type="EMBL" id="CM037013">
    <property type="protein sequence ID" value="KAH7688173.1"/>
    <property type="molecule type" value="Genomic_DNA"/>
</dbReference>
<dbReference type="Proteomes" id="UP000827976">
    <property type="component" value="Chromosome 3"/>
</dbReference>
<proteinExistence type="predicted"/>
<sequence>MAKNPRPLYKTRSSVPFFLEPKSAIFGSSSKQRPALSPPRSKAMAALAPSKLAISPGVKRPASVSHLHPLHLPPRLQIPPFLPWLRRPPPCDLSDRANH</sequence>
<gene>
    <name evidence="1" type="ORF">IHE45_03G015400</name>
</gene>
<comment type="caution">
    <text evidence="1">The sequence shown here is derived from an EMBL/GenBank/DDBJ whole genome shotgun (WGS) entry which is preliminary data.</text>
</comment>
<organism evidence="1 2">
    <name type="scientific">Dioscorea alata</name>
    <name type="common">Purple yam</name>
    <dbReference type="NCBI Taxonomy" id="55571"/>
    <lineage>
        <taxon>Eukaryota</taxon>
        <taxon>Viridiplantae</taxon>
        <taxon>Streptophyta</taxon>
        <taxon>Embryophyta</taxon>
        <taxon>Tracheophyta</taxon>
        <taxon>Spermatophyta</taxon>
        <taxon>Magnoliopsida</taxon>
        <taxon>Liliopsida</taxon>
        <taxon>Dioscoreales</taxon>
        <taxon>Dioscoreaceae</taxon>
        <taxon>Dioscorea</taxon>
    </lineage>
</organism>
<evidence type="ECO:0000313" key="2">
    <source>
        <dbReference type="Proteomes" id="UP000827976"/>
    </source>
</evidence>
<keyword evidence="2" id="KW-1185">Reference proteome</keyword>
<reference evidence="2" key="1">
    <citation type="journal article" date="2022" name="Nat. Commun.">
        <title>Chromosome evolution and the genetic basis of agronomically important traits in greater yam.</title>
        <authorList>
            <person name="Bredeson J.V."/>
            <person name="Lyons J.B."/>
            <person name="Oniyinde I.O."/>
            <person name="Okereke N.R."/>
            <person name="Kolade O."/>
            <person name="Nnabue I."/>
            <person name="Nwadili C.O."/>
            <person name="Hribova E."/>
            <person name="Parker M."/>
            <person name="Nwogha J."/>
            <person name="Shu S."/>
            <person name="Carlson J."/>
            <person name="Kariba R."/>
            <person name="Muthemba S."/>
            <person name="Knop K."/>
            <person name="Barton G.J."/>
            <person name="Sherwood A.V."/>
            <person name="Lopez-Montes A."/>
            <person name="Asiedu R."/>
            <person name="Jamnadass R."/>
            <person name="Muchugi A."/>
            <person name="Goodstein D."/>
            <person name="Egesi C.N."/>
            <person name="Featherston J."/>
            <person name="Asfaw A."/>
            <person name="Simpson G.G."/>
            <person name="Dolezel J."/>
            <person name="Hendre P.S."/>
            <person name="Van Deynze A."/>
            <person name="Kumar P.L."/>
            <person name="Obidiegwu J.E."/>
            <person name="Bhattacharjee R."/>
            <person name="Rokhsar D.S."/>
        </authorList>
    </citation>
    <scope>NUCLEOTIDE SEQUENCE [LARGE SCALE GENOMIC DNA]</scope>
    <source>
        <strain evidence="2">cv. TDa95/00328</strain>
    </source>
</reference>
<protein>
    <submittedName>
        <fullName evidence="1">Uncharacterized protein</fullName>
    </submittedName>
</protein>
<evidence type="ECO:0000313" key="1">
    <source>
        <dbReference type="EMBL" id="KAH7688173.1"/>
    </source>
</evidence>
<name>A0ACB7WJJ1_DIOAL</name>
<accession>A0ACB7WJJ1</accession>